<evidence type="ECO:0000256" key="3">
    <source>
        <dbReference type="ARBA" id="ARBA00023163"/>
    </source>
</evidence>
<dbReference type="Gene3D" id="1.10.357.10">
    <property type="entry name" value="Tetracycline Repressor, domain 2"/>
    <property type="match status" value="1"/>
</dbReference>
<dbReference type="SUPFAM" id="SSF48498">
    <property type="entry name" value="Tetracyclin repressor-like, C-terminal domain"/>
    <property type="match status" value="1"/>
</dbReference>
<name>A0ABS4XH94_9MICC</name>
<dbReference type="InterPro" id="IPR001647">
    <property type="entry name" value="HTH_TetR"/>
</dbReference>
<dbReference type="SUPFAM" id="SSF46689">
    <property type="entry name" value="Homeodomain-like"/>
    <property type="match status" value="1"/>
</dbReference>
<comment type="caution">
    <text evidence="6">The sequence shown here is derived from an EMBL/GenBank/DDBJ whole genome shotgun (WGS) entry which is preliminary data.</text>
</comment>
<dbReference type="EMBL" id="JAGIOF010000001">
    <property type="protein sequence ID" value="MBP2387844.1"/>
    <property type="molecule type" value="Genomic_DNA"/>
</dbReference>
<feature type="DNA-binding region" description="H-T-H motif" evidence="4">
    <location>
        <begin position="37"/>
        <end position="56"/>
    </location>
</feature>
<evidence type="ECO:0000313" key="7">
    <source>
        <dbReference type="Proteomes" id="UP001296993"/>
    </source>
</evidence>
<sequence length="222" mass="24270">MSGKSSTGRPAKAPLDREVFVEAAFRLASRPHTLSLTYRDLGKEVGVDPTAIYRHFQSKESLMQELLDRLFKMAHDRRTVPTSQWEDCLAEFAALTLDTFLEYPAIAVTATSLTTSGQGELDSIELMLSCFSEAGLRGGALAEQYAILGAYVLAGAAGLARDLAESSDPESHEWFTGPLLVDPSHHPLVASIRDEILALDHREIFLAGVRQIIRTAADKGRN</sequence>
<dbReference type="RefSeq" id="WP_210000416.1">
    <property type="nucleotide sequence ID" value="NZ_BAAAJY010000001.1"/>
</dbReference>
<dbReference type="Pfam" id="PF00440">
    <property type="entry name" value="TetR_N"/>
    <property type="match status" value="1"/>
</dbReference>
<dbReference type="InterPro" id="IPR036271">
    <property type="entry name" value="Tet_transcr_reg_TetR-rel_C_sf"/>
</dbReference>
<keyword evidence="2 4" id="KW-0238">DNA-binding</keyword>
<dbReference type="PANTHER" id="PTHR30055:SF234">
    <property type="entry name" value="HTH-TYPE TRANSCRIPTIONAL REGULATOR BETI"/>
    <property type="match status" value="1"/>
</dbReference>
<evidence type="ECO:0000259" key="5">
    <source>
        <dbReference type="PROSITE" id="PS50977"/>
    </source>
</evidence>
<dbReference type="Gene3D" id="1.10.10.60">
    <property type="entry name" value="Homeodomain-like"/>
    <property type="match status" value="1"/>
</dbReference>
<reference evidence="6 7" key="1">
    <citation type="submission" date="2021-03" db="EMBL/GenBank/DDBJ databases">
        <title>Sequencing the genomes of 1000 actinobacteria strains.</title>
        <authorList>
            <person name="Klenk H.-P."/>
        </authorList>
    </citation>
    <scope>NUCLEOTIDE SEQUENCE [LARGE SCALE GENOMIC DNA]</scope>
    <source>
        <strain evidence="6 7">DSM 15797</strain>
    </source>
</reference>
<dbReference type="PANTHER" id="PTHR30055">
    <property type="entry name" value="HTH-TYPE TRANSCRIPTIONAL REGULATOR RUTR"/>
    <property type="match status" value="1"/>
</dbReference>
<evidence type="ECO:0000256" key="4">
    <source>
        <dbReference type="PROSITE-ProRule" id="PRU00335"/>
    </source>
</evidence>
<organism evidence="6 7">
    <name type="scientific">Paeniglutamicibacter kerguelensis</name>
    <dbReference type="NCBI Taxonomy" id="254788"/>
    <lineage>
        <taxon>Bacteria</taxon>
        <taxon>Bacillati</taxon>
        <taxon>Actinomycetota</taxon>
        <taxon>Actinomycetes</taxon>
        <taxon>Micrococcales</taxon>
        <taxon>Micrococcaceae</taxon>
        <taxon>Paeniglutamicibacter</taxon>
    </lineage>
</organism>
<feature type="domain" description="HTH tetR-type" evidence="5">
    <location>
        <begin position="14"/>
        <end position="74"/>
    </location>
</feature>
<keyword evidence="7" id="KW-1185">Reference proteome</keyword>
<keyword evidence="3" id="KW-0804">Transcription</keyword>
<keyword evidence="1" id="KW-0805">Transcription regulation</keyword>
<evidence type="ECO:0000256" key="2">
    <source>
        <dbReference type="ARBA" id="ARBA00023125"/>
    </source>
</evidence>
<dbReference type="Proteomes" id="UP001296993">
    <property type="component" value="Unassembled WGS sequence"/>
</dbReference>
<dbReference type="InterPro" id="IPR009057">
    <property type="entry name" value="Homeodomain-like_sf"/>
</dbReference>
<protein>
    <submittedName>
        <fullName evidence="6">AcrR family transcriptional regulator</fullName>
    </submittedName>
</protein>
<evidence type="ECO:0000313" key="6">
    <source>
        <dbReference type="EMBL" id="MBP2387844.1"/>
    </source>
</evidence>
<evidence type="ECO:0000256" key="1">
    <source>
        <dbReference type="ARBA" id="ARBA00023015"/>
    </source>
</evidence>
<dbReference type="PROSITE" id="PS50977">
    <property type="entry name" value="HTH_TETR_2"/>
    <property type="match status" value="1"/>
</dbReference>
<proteinExistence type="predicted"/>
<gene>
    <name evidence="6" type="ORF">JOF47_003355</name>
</gene>
<dbReference type="InterPro" id="IPR050109">
    <property type="entry name" value="HTH-type_TetR-like_transc_reg"/>
</dbReference>
<accession>A0ABS4XH94</accession>